<feature type="domain" description="EamA" evidence="7">
    <location>
        <begin position="5"/>
        <end position="140"/>
    </location>
</feature>
<feature type="transmembrane region" description="Helical" evidence="6">
    <location>
        <begin position="95"/>
        <end position="113"/>
    </location>
</feature>
<feature type="transmembrane region" description="Helical" evidence="6">
    <location>
        <begin position="281"/>
        <end position="297"/>
    </location>
</feature>
<dbReference type="Pfam" id="PF00892">
    <property type="entry name" value="EamA"/>
    <property type="match status" value="2"/>
</dbReference>
<evidence type="ECO:0000313" key="8">
    <source>
        <dbReference type="EMBL" id="CAB4551511.1"/>
    </source>
</evidence>
<dbReference type="PANTHER" id="PTHR32322">
    <property type="entry name" value="INNER MEMBRANE TRANSPORTER"/>
    <property type="match status" value="1"/>
</dbReference>
<evidence type="ECO:0000256" key="4">
    <source>
        <dbReference type="ARBA" id="ARBA00022989"/>
    </source>
</evidence>
<feature type="domain" description="EamA" evidence="7">
    <location>
        <begin position="151"/>
        <end position="297"/>
    </location>
</feature>
<feature type="transmembrane region" description="Helical" evidence="6">
    <location>
        <begin position="221"/>
        <end position="244"/>
    </location>
</feature>
<feature type="transmembrane region" description="Helical" evidence="6">
    <location>
        <begin position="68"/>
        <end position="89"/>
    </location>
</feature>
<comment type="subcellular location">
    <subcellularLocation>
        <location evidence="1">Cell membrane</location>
        <topology evidence="1">Multi-pass membrane protein</topology>
    </subcellularLocation>
</comment>
<evidence type="ECO:0000259" key="7">
    <source>
        <dbReference type="Pfam" id="PF00892"/>
    </source>
</evidence>
<feature type="transmembrane region" description="Helical" evidence="6">
    <location>
        <begin position="40"/>
        <end position="56"/>
    </location>
</feature>
<evidence type="ECO:0000256" key="2">
    <source>
        <dbReference type="ARBA" id="ARBA00022475"/>
    </source>
</evidence>
<name>A0A6J6CJF8_9ZZZZ</name>
<dbReference type="AlphaFoldDB" id="A0A6J6CJF8"/>
<organism evidence="8">
    <name type="scientific">freshwater metagenome</name>
    <dbReference type="NCBI Taxonomy" id="449393"/>
    <lineage>
        <taxon>unclassified sequences</taxon>
        <taxon>metagenomes</taxon>
        <taxon>ecological metagenomes</taxon>
    </lineage>
</organism>
<keyword evidence="5 6" id="KW-0472">Membrane</keyword>
<dbReference type="EMBL" id="CAEZSV010000065">
    <property type="protein sequence ID" value="CAB4551511.1"/>
    <property type="molecule type" value="Genomic_DNA"/>
</dbReference>
<evidence type="ECO:0000256" key="6">
    <source>
        <dbReference type="SAM" id="Phobius"/>
    </source>
</evidence>
<keyword evidence="3 6" id="KW-0812">Transmembrane</keyword>
<sequence>MRKFTGEILVISSAFFFATTGVIAKLIIAGGISPVRLTQIRTTGVFVALLIFLLITNRHALRVTRKELPNLLMMGIIGIAGVQAFYFFAVTRMPVSITLVIEFTAPIWIALFIRFFRKQIVKPMMWWGIGTALAGLLLVTEIWSGLKLDGIGVIAAFIDALFLAYYFLRLEATVKIRDGLSLLVYVFGFAALALAIVQPLWNFPTEIFTAQLSLEELSPGNYIVGWQLIGVLIVFGSILPYLFITYGVKRIPASQASVIAMLEPVIAGGIAWLVLSEALTPLQILGGATVLVGIYLTERARQGAHG</sequence>
<dbReference type="InterPro" id="IPR037185">
    <property type="entry name" value="EmrE-like"/>
</dbReference>
<dbReference type="SUPFAM" id="SSF103481">
    <property type="entry name" value="Multidrug resistance efflux transporter EmrE"/>
    <property type="match status" value="2"/>
</dbReference>
<evidence type="ECO:0000256" key="1">
    <source>
        <dbReference type="ARBA" id="ARBA00004651"/>
    </source>
</evidence>
<evidence type="ECO:0000256" key="3">
    <source>
        <dbReference type="ARBA" id="ARBA00022692"/>
    </source>
</evidence>
<feature type="transmembrane region" description="Helical" evidence="6">
    <location>
        <begin position="150"/>
        <end position="168"/>
    </location>
</feature>
<dbReference type="InterPro" id="IPR000620">
    <property type="entry name" value="EamA_dom"/>
</dbReference>
<dbReference type="Gene3D" id="1.10.3730.20">
    <property type="match status" value="1"/>
</dbReference>
<evidence type="ECO:0000256" key="5">
    <source>
        <dbReference type="ARBA" id="ARBA00023136"/>
    </source>
</evidence>
<dbReference type="InterPro" id="IPR050638">
    <property type="entry name" value="AA-Vitamin_Transporters"/>
</dbReference>
<proteinExistence type="predicted"/>
<gene>
    <name evidence="8" type="ORF">UFOPK1506_00476</name>
</gene>
<accession>A0A6J6CJF8</accession>
<reference evidence="8" key="1">
    <citation type="submission" date="2020-05" db="EMBL/GenBank/DDBJ databases">
        <authorList>
            <person name="Chiriac C."/>
            <person name="Salcher M."/>
            <person name="Ghai R."/>
            <person name="Kavagutti S V."/>
        </authorList>
    </citation>
    <scope>NUCLEOTIDE SEQUENCE</scope>
</reference>
<feature type="transmembrane region" description="Helical" evidence="6">
    <location>
        <begin position="125"/>
        <end position="144"/>
    </location>
</feature>
<keyword evidence="4 6" id="KW-1133">Transmembrane helix</keyword>
<dbReference type="PANTHER" id="PTHR32322:SF18">
    <property type="entry name" value="S-ADENOSYLMETHIONINE_S-ADENOSYLHOMOCYSTEINE TRANSPORTER"/>
    <property type="match status" value="1"/>
</dbReference>
<dbReference type="GO" id="GO:0005886">
    <property type="term" value="C:plasma membrane"/>
    <property type="evidence" value="ECO:0007669"/>
    <property type="project" value="UniProtKB-SubCell"/>
</dbReference>
<feature type="transmembrane region" description="Helical" evidence="6">
    <location>
        <begin position="256"/>
        <end position="275"/>
    </location>
</feature>
<keyword evidence="2" id="KW-1003">Cell membrane</keyword>
<protein>
    <submittedName>
        <fullName evidence="8">Unannotated protein</fullName>
    </submittedName>
</protein>
<feature type="transmembrane region" description="Helical" evidence="6">
    <location>
        <begin position="180"/>
        <end position="201"/>
    </location>
</feature>